<dbReference type="Proteomes" id="UP000238296">
    <property type="component" value="Unassembled WGS sequence"/>
</dbReference>
<proteinExistence type="predicted"/>
<comment type="caution">
    <text evidence="1">The sequence shown here is derived from an EMBL/GenBank/DDBJ whole genome shotgun (WGS) entry which is preliminary data.</text>
</comment>
<accession>A0A2S8BL41</accession>
<evidence type="ECO:0000313" key="1">
    <source>
        <dbReference type="EMBL" id="PQM47343.1"/>
    </source>
</evidence>
<dbReference type="AlphaFoldDB" id="A0A2S8BL41"/>
<protein>
    <submittedName>
        <fullName evidence="1">Uncharacterized protein</fullName>
    </submittedName>
</protein>
<sequence>MNQPRVLPRRCSPNTVALVPPAAAICPNSASRCSTESVRYGNTGATITWQSSPASRIAAISPSRACGVGVPGSMSLCSAGSATASDTATETATFCAAAVISGRSRRSRVPLVRMENGVPDSASAPMMPGISA</sequence>
<organism evidence="1 2">
    <name type="scientific">Mycobacterium talmoniae</name>
    <dbReference type="NCBI Taxonomy" id="1858794"/>
    <lineage>
        <taxon>Bacteria</taxon>
        <taxon>Bacillati</taxon>
        <taxon>Actinomycetota</taxon>
        <taxon>Actinomycetes</taxon>
        <taxon>Mycobacteriales</taxon>
        <taxon>Mycobacteriaceae</taxon>
        <taxon>Mycobacterium</taxon>
    </lineage>
</organism>
<dbReference type="EMBL" id="PPEA01000351">
    <property type="protein sequence ID" value="PQM47343.1"/>
    <property type="molecule type" value="Genomic_DNA"/>
</dbReference>
<evidence type="ECO:0000313" key="2">
    <source>
        <dbReference type="Proteomes" id="UP000238296"/>
    </source>
</evidence>
<name>A0A2S8BL41_9MYCO</name>
<reference evidence="1 2" key="1">
    <citation type="journal article" date="2017" name="Int. J. Syst. Evol. Microbiol.">
        <title>Mycobacterium talmoniae sp. nov., a slowly growing mycobacterium isolated from human respiratory samples.</title>
        <authorList>
            <person name="Davidson R.M."/>
            <person name="DeGroote M.A."/>
            <person name="Marola J.L."/>
            <person name="Buss S."/>
            <person name="Jones V."/>
            <person name="McNeil M.R."/>
            <person name="Freifeld A.G."/>
            <person name="Elaine Epperson L."/>
            <person name="Hasan N.A."/>
            <person name="Jackson M."/>
            <person name="Iwen P.C."/>
            <person name="Salfinger M."/>
            <person name="Strong M."/>
        </authorList>
    </citation>
    <scope>NUCLEOTIDE SEQUENCE [LARGE SCALE GENOMIC DNA]</scope>
    <source>
        <strain evidence="1 2">ATCC BAA-2683</strain>
    </source>
</reference>
<gene>
    <name evidence="1" type="ORF">C1Y40_02475</name>
</gene>